<reference evidence="1" key="2">
    <citation type="journal article" date="2015" name="Data Brief">
        <title>Shoot transcriptome of the giant reed, Arundo donax.</title>
        <authorList>
            <person name="Barrero R.A."/>
            <person name="Guerrero F.D."/>
            <person name="Moolhuijzen P."/>
            <person name="Goolsby J.A."/>
            <person name="Tidwell J."/>
            <person name="Bellgard S.E."/>
            <person name="Bellgard M.I."/>
        </authorList>
    </citation>
    <scope>NUCLEOTIDE SEQUENCE</scope>
    <source>
        <tissue evidence="1">Shoot tissue taken approximately 20 cm above the soil surface</tissue>
    </source>
</reference>
<reference evidence="1" key="1">
    <citation type="submission" date="2014-09" db="EMBL/GenBank/DDBJ databases">
        <authorList>
            <person name="Magalhaes I.L.F."/>
            <person name="Oliveira U."/>
            <person name="Santos F.R."/>
            <person name="Vidigal T.H.D.A."/>
            <person name="Brescovit A.D."/>
            <person name="Santos A.J."/>
        </authorList>
    </citation>
    <scope>NUCLEOTIDE SEQUENCE</scope>
    <source>
        <tissue evidence="1">Shoot tissue taken approximately 20 cm above the soil surface</tissue>
    </source>
</reference>
<organism evidence="1">
    <name type="scientific">Arundo donax</name>
    <name type="common">Giant reed</name>
    <name type="synonym">Donax arundinaceus</name>
    <dbReference type="NCBI Taxonomy" id="35708"/>
    <lineage>
        <taxon>Eukaryota</taxon>
        <taxon>Viridiplantae</taxon>
        <taxon>Streptophyta</taxon>
        <taxon>Embryophyta</taxon>
        <taxon>Tracheophyta</taxon>
        <taxon>Spermatophyta</taxon>
        <taxon>Magnoliopsida</taxon>
        <taxon>Liliopsida</taxon>
        <taxon>Poales</taxon>
        <taxon>Poaceae</taxon>
        <taxon>PACMAD clade</taxon>
        <taxon>Arundinoideae</taxon>
        <taxon>Arundineae</taxon>
        <taxon>Arundo</taxon>
    </lineage>
</organism>
<dbReference type="AlphaFoldDB" id="A0A0A9DHT1"/>
<name>A0A0A9DHT1_ARUDO</name>
<dbReference type="EMBL" id="GBRH01211652">
    <property type="protein sequence ID" value="JAD86243.1"/>
    <property type="molecule type" value="Transcribed_RNA"/>
</dbReference>
<evidence type="ECO:0000313" key="1">
    <source>
        <dbReference type="EMBL" id="JAD86243.1"/>
    </source>
</evidence>
<proteinExistence type="predicted"/>
<accession>A0A0A9DHT1</accession>
<sequence length="128" mass="13542">MTVGNAPDHRPRRPSSRTIVLAQCIGPLYLSRSGLSPFCCCNLIFTTSKGVTMRSASMTPAPNPDASRPCAETMPVVGSLNADCSTALEPSRSAYLSVRWVAKGVSPFQSARTPSARATVAPQCATLR</sequence>
<protein>
    <submittedName>
        <fullName evidence="1">Uncharacterized protein</fullName>
    </submittedName>
</protein>